<dbReference type="Gene3D" id="3.40.50.720">
    <property type="entry name" value="NAD(P)-binding Rossmann-like Domain"/>
    <property type="match status" value="1"/>
</dbReference>
<dbReference type="InterPro" id="IPR003099">
    <property type="entry name" value="Prephen_DH"/>
</dbReference>
<dbReference type="SUPFAM" id="SSF48179">
    <property type="entry name" value="6-phosphogluconate dehydrogenase C-terminal domain-like"/>
    <property type="match status" value="1"/>
</dbReference>
<dbReference type="AlphaFoldDB" id="A0A3P3XLV8"/>
<dbReference type="PROSITE" id="PS51176">
    <property type="entry name" value="PDH_ADH"/>
    <property type="match status" value="1"/>
</dbReference>
<keyword evidence="1 3" id="KW-0560">Oxidoreductase</keyword>
<dbReference type="PANTHER" id="PTHR21363:SF0">
    <property type="entry name" value="PREPHENATE DEHYDROGENASE [NADP(+)]"/>
    <property type="match status" value="1"/>
</dbReference>
<evidence type="ECO:0000256" key="1">
    <source>
        <dbReference type="ARBA" id="ARBA00023002"/>
    </source>
</evidence>
<dbReference type="InterPro" id="IPR046826">
    <property type="entry name" value="PDH_N"/>
</dbReference>
<dbReference type="PANTHER" id="PTHR21363">
    <property type="entry name" value="PREPHENATE DEHYDROGENASE"/>
    <property type="match status" value="1"/>
</dbReference>
<dbReference type="GO" id="GO:0004665">
    <property type="term" value="F:prephenate dehydrogenase (NADP+) activity"/>
    <property type="evidence" value="ECO:0007669"/>
    <property type="project" value="InterPro"/>
</dbReference>
<protein>
    <submittedName>
        <fullName evidence="3">Prephenate dehydrogenase</fullName>
        <ecNumber evidence="3">1.3.1.12</ecNumber>
    </submittedName>
</protein>
<dbReference type="InterPro" id="IPR036291">
    <property type="entry name" value="NAD(P)-bd_dom_sf"/>
</dbReference>
<dbReference type="FunFam" id="3.40.50.720:FF:000232">
    <property type="entry name" value="Prephenate dehydrogenase family protein"/>
    <property type="match status" value="1"/>
</dbReference>
<gene>
    <name evidence="3" type="ORF">SPIROBIBN47_90002</name>
</gene>
<name>A0A3P3XLV8_9SPIR</name>
<dbReference type="GO" id="GO:0008977">
    <property type="term" value="F:prephenate dehydrogenase (NAD+) activity"/>
    <property type="evidence" value="ECO:0007669"/>
    <property type="project" value="UniProtKB-EC"/>
</dbReference>
<sequence>MRIAILGAGRMGAWLTEELCWHHDVMVHDTDLLKMKYFIKVHRALSIEEFAEFEPELFINCVPLGYTLEAFDKTLPYLPKTCIISDIASVKTGFKEYYEQSGRAFVSSHPMFGPTLANIRDLHEESAIIISESSKEGAAFFRNFYAGLKIRIFEYSFEEHDKTVAYSLATPFASTMVFAACMKKQDAPGTNFKRHLSIAKGLLSEDDRLLTEIMFNPYTIRQLELINSKLAYLTHIIRQRDYEEMKKFLDSLRRNIGE</sequence>
<dbReference type="EC" id="1.3.1.12" evidence="3"/>
<dbReference type="InterPro" id="IPR050812">
    <property type="entry name" value="Preph/Arog_dehydrog"/>
</dbReference>
<dbReference type="SUPFAM" id="SSF51735">
    <property type="entry name" value="NAD(P)-binding Rossmann-fold domains"/>
    <property type="match status" value="1"/>
</dbReference>
<dbReference type="InterPro" id="IPR008927">
    <property type="entry name" value="6-PGluconate_DH-like_C_sf"/>
</dbReference>
<reference evidence="3" key="1">
    <citation type="submission" date="2017-02" db="EMBL/GenBank/DDBJ databases">
        <authorList>
            <person name="Regsiter A."/>
            <person name="William W."/>
        </authorList>
    </citation>
    <scope>NUCLEOTIDE SEQUENCE</scope>
    <source>
        <strain evidence="3">Bib</strain>
    </source>
</reference>
<organism evidence="3">
    <name type="scientific">uncultured spirochete</name>
    <dbReference type="NCBI Taxonomy" id="156406"/>
    <lineage>
        <taxon>Bacteria</taxon>
        <taxon>Pseudomonadati</taxon>
        <taxon>Spirochaetota</taxon>
        <taxon>Spirochaetia</taxon>
        <taxon>Spirochaetales</taxon>
        <taxon>environmental samples</taxon>
    </lineage>
</organism>
<dbReference type="Pfam" id="PF02153">
    <property type="entry name" value="PDH_N"/>
    <property type="match status" value="1"/>
</dbReference>
<dbReference type="GO" id="GO:0070403">
    <property type="term" value="F:NAD+ binding"/>
    <property type="evidence" value="ECO:0007669"/>
    <property type="project" value="InterPro"/>
</dbReference>
<evidence type="ECO:0000259" key="2">
    <source>
        <dbReference type="PROSITE" id="PS51176"/>
    </source>
</evidence>
<proteinExistence type="predicted"/>
<dbReference type="GO" id="GO:0006571">
    <property type="term" value="P:tyrosine biosynthetic process"/>
    <property type="evidence" value="ECO:0007669"/>
    <property type="project" value="InterPro"/>
</dbReference>
<evidence type="ECO:0000313" key="3">
    <source>
        <dbReference type="EMBL" id="SLM15870.1"/>
    </source>
</evidence>
<accession>A0A3P3XLV8</accession>
<dbReference type="EMBL" id="FWDM01000041">
    <property type="protein sequence ID" value="SLM15870.1"/>
    <property type="molecule type" value="Genomic_DNA"/>
</dbReference>
<feature type="domain" description="Prephenate/arogenate dehydrogenase" evidence="2">
    <location>
        <begin position="1"/>
        <end position="258"/>
    </location>
</feature>